<dbReference type="GO" id="GO:0005634">
    <property type="term" value="C:nucleus"/>
    <property type="evidence" value="ECO:0007669"/>
    <property type="project" value="UniProtKB-SubCell"/>
</dbReference>
<dbReference type="OrthoDB" id="21550at2759"/>
<sequence>MLASEQNAPTNEEVAEISHGQVKTEAASTEATLTVQSESSDTSAPAKEDTSAEIPEPMAASEATSTDNADSILDAAIAGAMGSNDAEEKHASGTERNTEASENESDSDESSSDTDSSSSDDSEAQPVSPQDREKALHEYDSNDEEGGAPSGPIRSQHEIDQIEIVKPQISIAPDAPLVHAGAIYSVVENVIVVQGLLDGEVQVLDSGSVFVYSDREVMGEVFETFGPVRRPMYSVRYNDAKYTKFTQTRTLDVKGSDASNVYDEEVGEDEMEFSDDEKEAEHKRGIKQAKRKKAKRDPQADNAGTNGFGDYTILPRPDRQAQPNPPPQTQQPQQRPQPHHSAYYSSSNSHATTAPHQAYQASPAQNQTPYTSHWPSHQQQPQYAPYNYPQQPQQLQPPTYTMPTDIPSLIQAVQHTLSQQTYAPSQSYAQPHPYEHRQPYPPQQNPSSHVQQQSYPAISLFQGGPPPLHMPNGQQQYQQPWTGRGRGRGNRYQGYPQ</sequence>
<comment type="similarity">
    <text evidence="2">Belongs to the NAF1 family.</text>
</comment>
<dbReference type="GO" id="GO:0003723">
    <property type="term" value="F:RNA binding"/>
    <property type="evidence" value="ECO:0007669"/>
    <property type="project" value="UniProtKB-KW"/>
</dbReference>
<accession>A0A261XWY2</accession>
<feature type="compositionally biased region" description="Basic and acidic residues" evidence="9">
    <location>
        <begin position="130"/>
        <end position="140"/>
    </location>
</feature>
<comment type="subcellular location">
    <subcellularLocation>
        <location evidence="1">Nucleus</location>
    </subcellularLocation>
</comment>
<dbReference type="GO" id="GO:0005732">
    <property type="term" value="C:sno(s)RNA-containing ribonucleoprotein complex"/>
    <property type="evidence" value="ECO:0007669"/>
    <property type="project" value="InterPro"/>
</dbReference>
<feature type="compositionally biased region" description="Polar residues" evidence="9">
    <location>
        <begin position="445"/>
        <end position="456"/>
    </location>
</feature>
<feature type="compositionally biased region" description="Polar residues" evidence="9">
    <location>
        <begin position="26"/>
        <end position="43"/>
    </location>
</feature>
<keyword evidence="8" id="KW-0539">Nucleus</keyword>
<keyword evidence="5" id="KW-0698">rRNA processing</keyword>
<comment type="caution">
    <text evidence="10">The sequence shown here is derived from an EMBL/GenBank/DDBJ whole genome shotgun (WGS) entry which is preliminary data.</text>
</comment>
<dbReference type="InterPro" id="IPR040309">
    <property type="entry name" value="Naf1"/>
</dbReference>
<gene>
    <name evidence="10" type="ORF">BZG36_03806</name>
</gene>
<feature type="compositionally biased region" description="Basic residues" evidence="9">
    <location>
        <begin position="284"/>
        <end position="295"/>
    </location>
</feature>
<name>A0A261XWY2_9FUNG</name>
<reference evidence="10 11" key="1">
    <citation type="journal article" date="2017" name="Mycologia">
        <title>Bifiguratus adelaidae, gen. et sp. nov., a new member of Mucoromycotina in endophytic and soil-dwelling habitats.</title>
        <authorList>
            <person name="Torres-Cruz T.J."/>
            <person name="Billingsley Tobias T.L."/>
            <person name="Almatruk M."/>
            <person name="Hesse C."/>
            <person name="Kuske C.R."/>
            <person name="Desiro A."/>
            <person name="Benucci G.M."/>
            <person name="Bonito G."/>
            <person name="Stajich J.E."/>
            <person name="Dunlap C."/>
            <person name="Arnold A.E."/>
            <person name="Porras-Alfaro A."/>
        </authorList>
    </citation>
    <scope>NUCLEOTIDE SEQUENCE [LARGE SCALE GENOMIC DNA]</scope>
    <source>
        <strain evidence="10 11">AZ0501</strain>
    </source>
</reference>
<dbReference type="Gene3D" id="2.40.10.230">
    <property type="entry name" value="Probable tRNA pseudouridine synthase domain"/>
    <property type="match status" value="1"/>
</dbReference>
<evidence type="ECO:0000256" key="3">
    <source>
        <dbReference type="ARBA" id="ARBA00021438"/>
    </source>
</evidence>
<evidence type="ECO:0000313" key="10">
    <source>
        <dbReference type="EMBL" id="OZJ02885.1"/>
    </source>
</evidence>
<feature type="compositionally biased region" description="Polar residues" evidence="9">
    <location>
        <begin position="359"/>
        <end position="377"/>
    </location>
</feature>
<keyword evidence="7" id="KW-0694">RNA-binding</keyword>
<evidence type="ECO:0000256" key="9">
    <source>
        <dbReference type="SAM" id="MobiDB-lite"/>
    </source>
</evidence>
<feature type="compositionally biased region" description="Low complexity" evidence="9">
    <location>
        <begin position="330"/>
        <end position="354"/>
    </location>
</feature>
<dbReference type="EMBL" id="MVBO01000119">
    <property type="protein sequence ID" value="OZJ02885.1"/>
    <property type="molecule type" value="Genomic_DNA"/>
</dbReference>
<dbReference type="InterPro" id="IPR007504">
    <property type="entry name" value="H/ACA_rnp_Gar1/Naf1"/>
</dbReference>
<dbReference type="InterPro" id="IPR009000">
    <property type="entry name" value="Transl_B-barrel_sf"/>
</dbReference>
<feature type="compositionally biased region" description="Acidic residues" evidence="9">
    <location>
        <begin position="262"/>
        <end position="278"/>
    </location>
</feature>
<feature type="compositionally biased region" description="Acidic residues" evidence="9">
    <location>
        <begin position="101"/>
        <end position="123"/>
    </location>
</feature>
<evidence type="ECO:0000256" key="7">
    <source>
        <dbReference type="ARBA" id="ARBA00022884"/>
    </source>
</evidence>
<dbReference type="GO" id="GO:0006364">
    <property type="term" value="P:rRNA processing"/>
    <property type="evidence" value="ECO:0007669"/>
    <property type="project" value="UniProtKB-KW"/>
</dbReference>
<dbReference type="PANTHER" id="PTHR31633">
    <property type="entry name" value="H/ACA RIBONUCLEOPROTEIN COMPLEX NON-CORE SUBUNIT NAF1"/>
    <property type="match status" value="1"/>
</dbReference>
<feature type="compositionally biased region" description="Basic and acidic residues" evidence="9">
    <location>
        <begin position="86"/>
        <end position="99"/>
    </location>
</feature>
<evidence type="ECO:0000256" key="6">
    <source>
        <dbReference type="ARBA" id="ARBA00022553"/>
    </source>
</evidence>
<dbReference type="GO" id="GO:0000493">
    <property type="term" value="P:box H/ACA snoRNP assembly"/>
    <property type="evidence" value="ECO:0007669"/>
    <property type="project" value="InterPro"/>
</dbReference>
<feature type="region of interest" description="Disordered" evidence="9">
    <location>
        <begin position="1"/>
        <end position="154"/>
    </location>
</feature>
<feature type="region of interest" description="Disordered" evidence="9">
    <location>
        <begin position="260"/>
        <end position="497"/>
    </location>
</feature>
<keyword evidence="6" id="KW-0597">Phosphoprotein</keyword>
<feature type="compositionally biased region" description="Polar residues" evidence="9">
    <location>
        <begin position="472"/>
        <end position="481"/>
    </location>
</feature>
<dbReference type="Proteomes" id="UP000242875">
    <property type="component" value="Unassembled WGS sequence"/>
</dbReference>
<feature type="compositionally biased region" description="Low complexity" evidence="9">
    <location>
        <begin position="378"/>
        <end position="404"/>
    </location>
</feature>
<evidence type="ECO:0000256" key="5">
    <source>
        <dbReference type="ARBA" id="ARBA00022552"/>
    </source>
</evidence>
<organism evidence="10 11">
    <name type="scientific">Bifiguratus adelaidae</name>
    <dbReference type="NCBI Taxonomy" id="1938954"/>
    <lineage>
        <taxon>Eukaryota</taxon>
        <taxon>Fungi</taxon>
        <taxon>Fungi incertae sedis</taxon>
        <taxon>Mucoromycota</taxon>
        <taxon>Mucoromycotina</taxon>
        <taxon>Endogonomycetes</taxon>
        <taxon>Endogonales</taxon>
        <taxon>Endogonales incertae sedis</taxon>
        <taxon>Bifiguratus</taxon>
    </lineage>
</organism>
<dbReference type="PANTHER" id="PTHR31633:SF1">
    <property type="entry name" value="H_ACA RIBONUCLEOPROTEIN COMPLEX NON-CORE SUBUNIT NAF1"/>
    <property type="match status" value="1"/>
</dbReference>
<dbReference type="SUPFAM" id="SSF50447">
    <property type="entry name" value="Translation proteins"/>
    <property type="match status" value="1"/>
</dbReference>
<dbReference type="AlphaFoldDB" id="A0A261XWY2"/>
<evidence type="ECO:0000256" key="4">
    <source>
        <dbReference type="ARBA" id="ARBA00022517"/>
    </source>
</evidence>
<evidence type="ECO:0000256" key="1">
    <source>
        <dbReference type="ARBA" id="ARBA00004123"/>
    </source>
</evidence>
<feature type="compositionally biased region" description="Polar residues" evidence="9">
    <location>
        <begin position="1"/>
        <end position="10"/>
    </location>
</feature>
<dbReference type="GO" id="GO:0001522">
    <property type="term" value="P:pseudouridine synthesis"/>
    <property type="evidence" value="ECO:0007669"/>
    <property type="project" value="InterPro"/>
</dbReference>
<protein>
    <recommendedName>
        <fullName evidence="3">H/ACA ribonucleoprotein complex non-core subunit NAF1</fullName>
    </recommendedName>
</protein>
<keyword evidence="4" id="KW-0690">Ribosome biogenesis</keyword>
<dbReference type="InterPro" id="IPR038664">
    <property type="entry name" value="Gar1/Naf1_Cbf5-bd_sf"/>
</dbReference>
<keyword evidence="11" id="KW-1185">Reference proteome</keyword>
<evidence type="ECO:0000256" key="8">
    <source>
        <dbReference type="ARBA" id="ARBA00023242"/>
    </source>
</evidence>
<proteinExistence type="inferred from homology"/>
<evidence type="ECO:0000256" key="2">
    <source>
        <dbReference type="ARBA" id="ARBA00009801"/>
    </source>
</evidence>
<feature type="compositionally biased region" description="Polar residues" evidence="9">
    <location>
        <begin position="411"/>
        <end position="429"/>
    </location>
</feature>
<dbReference type="Pfam" id="PF04410">
    <property type="entry name" value="Gar1"/>
    <property type="match status" value="1"/>
</dbReference>
<evidence type="ECO:0000313" key="11">
    <source>
        <dbReference type="Proteomes" id="UP000242875"/>
    </source>
</evidence>